<dbReference type="Pfam" id="PF13349">
    <property type="entry name" value="DUF4097"/>
    <property type="match status" value="1"/>
</dbReference>
<accession>A0A2Y9B8A9</accession>
<dbReference type="RefSeq" id="WP_109729281.1">
    <property type="nucleotide sequence ID" value="NZ_BAAACK010000007.1"/>
</dbReference>
<reference evidence="2 3" key="1">
    <citation type="submission" date="2018-05" db="EMBL/GenBank/DDBJ databases">
        <title>The Hungate 1000. A catalogue of reference genomes from the rumen microbiome.</title>
        <authorList>
            <person name="Kelly W."/>
        </authorList>
    </citation>
    <scope>NUCLEOTIDE SEQUENCE [LARGE SCALE GENOMIC DNA]</scope>
    <source>
        <strain evidence="2 3">NLAE-zl-C242</strain>
    </source>
</reference>
<keyword evidence="3" id="KW-1185">Reference proteome</keyword>
<dbReference type="Proteomes" id="UP000245845">
    <property type="component" value="Unassembled WGS sequence"/>
</dbReference>
<gene>
    <name evidence="2" type="ORF">A8806_101184</name>
</gene>
<dbReference type="OrthoDB" id="1837101at2"/>
<evidence type="ECO:0000313" key="3">
    <source>
        <dbReference type="Proteomes" id="UP000245845"/>
    </source>
</evidence>
<evidence type="ECO:0000259" key="1">
    <source>
        <dbReference type="Pfam" id="PF13349"/>
    </source>
</evidence>
<dbReference type="PROSITE" id="PS51257">
    <property type="entry name" value="PROKAR_LIPOPROTEIN"/>
    <property type="match status" value="1"/>
</dbReference>
<protein>
    <submittedName>
        <fullName evidence="2">Putative adhesin</fullName>
    </submittedName>
</protein>
<sequence>MKRNAILLLSLGFAVLLSGCEGVLLRGTIPDYKEETYITSSKVKDIVLQDEDVPVEICNSDNGKLYLSYYSADDGNEKYKIKESKGVLAVEKESKRNQGIFIFGDQYSSDSYKKVKLTLFLPNDYNGNLSIQTMDGSIVIEDITLKNLIINTNDGDVFFYDTTVTQSLSCKTKDGEVKGTLCGTESEYTVKTKSKNIDNRTNIKTGSNKSIDIITKDGLIDILFNSKNE</sequence>
<organism evidence="2 3">
    <name type="scientific">Faecalicatena orotica</name>
    <dbReference type="NCBI Taxonomy" id="1544"/>
    <lineage>
        <taxon>Bacteria</taxon>
        <taxon>Bacillati</taxon>
        <taxon>Bacillota</taxon>
        <taxon>Clostridia</taxon>
        <taxon>Lachnospirales</taxon>
        <taxon>Lachnospiraceae</taxon>
        <taxon>Faecalicatena</taxon>
    </lineage>
</organism>
<dbReference type="InterPro" id="IPR025164">
    <property type="entry name" value="Toastrack_DUF4097"/>
</dbReference>
<proteinExistence type="predicted"/>
<dbReference type="AlphaFoldDB" id="A0A2Y9B8A9"/>
<comment type="caution">
    <text evidence="2">The sequence shown here is derived from an EMBL/GenBank/DDBJ whole genome shotgun (WGS) entry which is preliminary data.</text>
</comment>
<name>A0A2Y9B8A9_9FIRM</name>
<feature type="domain" description="DUF4097" evidence="1">
    <location>
        <begin position="43"/>
        <end position="223"/>
    </location>
</feature>
<dbReference type="EMBL" id="QGDL01000001">
    <property type="protein sequence ID" value="PWJ31897.1"/>
    <property type="molecule type" value="Genomic_DNA"/>
</dbReference>
<evidence type="ECO:0000313" key="2">
    <source>
        <dbReference type="EMBL" id="PWJ31897.1"/>
    </source>
</evidence>